<comment type="similarity">
    <text evidence="1">Belongs to the universal stress protein A family.</text>
</comment>
<name>A0AAW6LZK1_RHOSG</name>
<dbReference type="RefSeq" id="WP_076948961.1">
    <property type="nucleotide sequence ID" value="NZ_CP029297.1"/>
</dbReference>
<keyword evidence="2" id="KW-0547">Nucleotide-binding</keyword>
<evidence type="ECO:0000259" key="4">
    <source>
        <dbReference type="Pfam" id="PF00582"/>
    </source>
</evidence>
<reference evidence="5" key="1">
    <citation type="submission" date="2023-02" db="EMBL/GenBank/DDBJ databases">
        <title>A novel hydrolase synthesized by Rhodococcus erythropolis HQ is responsible for the detoxification of Zearalenone.</title>
        <authorList>
            <person name="Hu J."/>
            <person name="Xu J."/>
        </authorList>
    </citation>
    <scope>NUCLEOTIDE SEQUENCE</scope>
    <source>
        <strain evidence="5">HQ</strain>
    </source>
</reference>
<dbReference type="GO" id="GO:0005524">
    <property type="term" value="F:ATP binding"/>
    <property type="evidence" value="ECO:0007669"/>
    <property type="project" value="UniProtKB-KW"/>
</dbReference>
<gene>
    <name evidence="5" type="ORF">PXH69_31970</name>
</gene>
<dbReference type="SUPFAM" id="SSF52402">
    <property type="entry name" value="Adenine nucleotide alpha hydrolases-like"/>
    <property type="match status" value="2"/>
</dbReference>
<evidence type="ECO:0000256" key="1">
    <source>
        <dbReference type="ARBA" id="ARBA00008791"/>
    </source>
</evidence>
<organism evidence="5 6">
    <name type="scientific">Rhodococcus qingshengii</name>
    <dbReference type="NCBI Taxonomy" id="334542"/>
    <lineage>
        <taxon>Bacteria</taxon>
        <taxon>Bacillati</taxon>
        <taxon>Actinomycetota</taxon>
        <taxon>Actinomycetes</taxon>
        <taxon>Mycobacteriales</taxon>
        <taxon>Nocardiaceae</taxon>
        <taxon>Rhodococcus</taxon>
        <taxon>Rhodococcus erythropolis group</taxon>
    </lineage>
</organism>
<dbReference type="Pfam" id="PF00582">
    <property type="entry name" value="Usp"/>
    <property type="match status" value="2"/>
</dbReference>
<comment type="caution">
    <text evidence="5">The sequence shown here is derived from an EMBL/GenBank/DDBJ whole genome shotgun (WGS) entry which is preliminary data.</text>
</comment>
<feature type="domain" description="UspA" evidence="4">
    <location>
        <begin position="155"/>
        <end position="291"/>
    </location>
</feature>
<evidence type="ECO:0000256" key="3">
    <source>
        <dbReference type="ARBA" id="ARBA00022840"/>
    </source>
</evidence>
<dbReference type="InterPro" id="IPR014729">
    <property type="entry name" value="Rossmann-like_a/b/a_fold"/>
</dbReference>
<evidence type="ECO:0000256" key="2">
    <source>
        <dbReference type="ARBA" id="ARBA00022741"/>
    </source>
</evidence>
<protein>
    <submittedName>
        <fullName evidence="5">Universal stress protein</fullName>
    </submittedName>
</protein>
<proteinExistence type="inferred from homology"/>
<dbReference type="Gene3D" id="3.40.50.620">
    <property type="entry name" value="HUPs"/>
    <property type="match status" value="2"/>
</dbReference>
<dbReference type="Proteomes" id="UP001217325">
    <property type="component" value="Unassembled WGS sequence"/>
</dbReference>
<evidence type="ECO:0000313" key="5">
    <source>
        <dbReference type="EMBL" id="MDE8649595.1"/>
    </source>
</evidence>
<accession>A0AAW6LZK1</accession>
<dbReference type="InterPro" id="IPR006016">
    <property type="entry name" value="UspA"/>
</dbReference>
<dbReference type="PANTHER" id="PTHR46268:SF27">
    <property type="entry name" value="UNIVERSAL STRESS PROTEIN RV2623"/>
    <property type="match status" value="1"/>
</dbReference>
<evidence type="ECO:0000313" key="6">
    <source>
        <dbReference type="Proteomes" id="UP001217325"/>
    </source>
</evidence>
<keyword evidence="3" id="KW-0067">ATP-binding</keyword>
<feature type="domain" description="UspA" evidence="4">
    <location>
        <begin position="6"/>
        <end position="144"/>
    </location>
</feature>
<dbReference type="PANTHER" id="PTHR46268">
    <property type="entry name" value="STRESS RESPONSE PROTEIN NHAX"/>
    <property type="match status" value="1"/>
</dbReference>
<dbReference type="AlphaFoldDB" id="A0AAW6LZK1"/>
<dbReference type="EMBL" id="JARDXE010000029">
    <property type="protein sequence ID" value="MDE8649595.1"/>
    <property type="molecule type" value="Genomic_DNA"/>
</dbReference>
<sequence length="295" mass="31319">MKINPPVVVGFDGSSQSRDAVWWGAHEAALTGAPLLLLTTMFTPTTYGVPIGMPAFYFDEQEAAAKKRLAEATELAKQAIGDSAVEIDVELASDPPIPVLRHISKTARVIVVGSHGHGEYTGGLVGSVSSSLAVHSLCPVAVIRGLAGDGDVATRPVVVGVDGSVHSEPAIATAFEEASIRGVELVAVHAWSDVALDVVFSKFREVDWHARQDTERALLAESLAGYADRYPDVGVNTVVVKDRPGRNLVNHTERAQLVVLGRRGRGGFSGMLLGSTCREVLHDAHCPVLIVNSHR</sequence>
<dbReference type="InterPro" id="IPR006015">
    <property type="entry name" value="Universal_stress_UspA"/>
</dbReference>
<dbReference type="PRINTS" id="PR01438">
    <property type="entry name" value="UNVRSLSTRESS"/>
</dbReference>